<comment type="catalytic activity">
    <reaction evidence="8 9">
        <text>tRNA(Leu) + L-leucine + ATP = L-leucyl-tRNA(Leu) + AMP + diphosphate</text>
        <dbReference type="Rhea" id="RHEA:11688"/>
        <dbReference type="Rhea" id="RHEA-COMP:9613"/>
        <dbReference type="Rhea" id="RHEA-COMP:9622"/>
        <dbReference type="ChEBI" id="CHEBI:30616"/>
        <dbReference type="ChEBI" id="CHEBI:33019"/>
        <dbReference type="ChEBI" id="CHEBI:57427"/>
        <dbReference type="ChEBI" id="CHEBI:78442"/>
        <dbReference type="ChEBI" id="CHEBI:78494"/>
        <dbReference type="ChEBI" id="CHEBI:456215"/>
        <dbReference type="EC" id="6.1.1.4"/>
    </reaction>
</comment>
<dbReference type="InterPro" id="IPR009080">
    <property type="entry name" value="tRNAsynth_Ia_anticodon-bd"/>
</dbReference>
<dbReference type="GO" id="GO:0005829">
    <property type="term" value="C:cytosol"/>
    <property type="evidence" value="ECO:0007669"/>
    <property type="project" value="TreeGrafter"/>
</dbReference>
<evidence type="ECO:0000313" key="15">
    <source>
        <dbReference type="Proteomes" id="UP000323136"/>
    </source>
</evidence>
<dbReference type="Pfam" id="PF13603">
    <property type="entry name" value="tRNA-synt_1_2"/>
    <property type="match status" value="1"/>
</dbReference>
<keyword evidence="3 9" id="KW-0436">Ligase</keyword>
<dbReference type="EC" id="6.1.1.4" evidence="9"/>
<dbReference type="InterPro" id="IPR002302">
    <property type="entry name" value="Leu-tRNA-ligase"/>
</dbReference>
<comment type="caution">
    <text evidence="14">The sequence shown here is derived from an EMBL/GenBank/DDBJ whole genome shotgun (WGS) entry which is preliminary data.</text>
</comment>
<evidence type="ECO:0000259" key="12">
    <source>
        <dbReference type="Pfam" id="PF09334"/>
    </source>
</evidence>
<organism evidence="14 15">
    <name type="scientific">Tenacibaculum adriaticum</name>
    <dbReference type="NCBI Taxonomy" id="413713"/>
    <lineage>
        <taxon>Bacteria</taxon>
        <taxon>Pseudomonadati</taxon>
        <taxon>Bacteroidota</taxon>
        <taxon>Flavobacteriia</taxon>
        <taxon>Flavobacteriales</taxon>
        <taxon>Flavobacteriaceae</taxon>
        <taxon>Tenacibaculum</taxon>
    </lineage>
</organism>
<dbReference type="Proteomes" id="UP000323136">
    <property type="component" value="Unassembled WGS sequence"/>
</dbReference>
<dbReference type="GO" id="GO:0002161">
    <property type="term" value="F:aminoacyl-tRNA deacylase activity"/>
    <property type="evidence" value="ECO:0007669"/>
    <property type="project" value="InterPro"/>
</dbReference>
<dbReference type="Gene3D" id="3.90.740.10">
    <property type="entry name" value="Valyl/Leucyl/Isoleucyl-tRNA synthetase, editing domain"/>
    <property type="match status" value="1"/>
</dbReference>
<dbReference type="Pfam" id="PF08264">
    <property type="entry name" value="Anticodon_1"/>
    <property type="match status" value="1"/>
</dbReference>
<dbReference type="AlphaFoldDB" id="A0A5S5DVM9"/>
<evidence type="ECO:0000256" key="9">
    <source>
        <dbReference type="HAMAP-Rule" id="MF_00049"/>
    </source>
</evidence>
<dbReference type="FunFam" id="3.40.50.620:FF:000060">
    <property type="entry name" value="Leucine--tRNA ligase"/>
    <property type="match status" value="1"/>
</dbReference>
<name>A0A5S5DVM9_9FLAO</name>
<dbReference type="FunFam" id="3.40.50.620:FF:000056">
    <property type="entry name" value="Leucine--tRNA ligase"/>
    <property type="match status" value="1"/>
</dbReference>
<dbReference type="GO" id="GO:0006429">
    <property type="term" value="P:leucyl-tRNA aminoacylation"/>
    <property type="evidence" value="ECO:0007669"/>
    <property type="project" value="UniProtKB-UniRule"/>
</dbReference>
<protein>
    <recommendedName>
        <fullName evidence="9">Leucine--tRNA ligase</fullName>
        <ecNumber evidence="9">6.1.1.4</ecNumber>
    </recommendedName>
    <alternativeName>
        <fullName evidence="9">Leucyl-tRNA synthetase</fullName>
        <shortName evidence="9">LeuRS</shortName>
    </alternativeName>
</protein>
<evidence type="ECO:0000256" key="3">
    <source>
        <dbReference type="ARBA" id="ARBA00022598"/>
    </source>
</evidence>
<dbReference type="InterPro" id="IPR014729">
    <property type="entry name" value="Rossmann-like_a/b/a_fold"/>
</dbReference>
<dbReference type="Gene3D" id="3.40.50.620">
    <property type="entry name" value="HUPs"/>
    <property type="match status" value="3"/>
</dbReference>
<feature type="domain" description="Leucyl-tRNA synthetase editing" evidence="13">
    <location>
        <begin position="278"/>
        <end position="458"/>
    </location>
</feature>
<dbReference type="PROSITE" id="PS00178">
    <property type="entry name" value="AA_TRNA_LIGASE_I"/>
    <property type="match status" value="1"/>
</dbReference>
<reference evidence="14 15" key="1">
    <citation type="submission" date="2019-07" db="EMBL/GenBank/DDBJ databases">
        <title>Genomic Encyclopedia of Type Strains, Phase IV (KMG-IV): sequencing the most valuable type-strain genomes for metagenomic binning, comparative biology and taxonomic classification.</title>
        <authorList>
            <person name="Goeker M."/>
        </authorList>
    </citation>
    <scope>NUCLEOTIDE SEQUENCE [LARGE SCALE GENOMIC DNA]</scope>
    <source>
        <strain evidence="14 15">DSM 18961</strain>
    </source>
</reference>
<dbReference type="PANTHER" id="PTHR43740:SF2">
    <property type="entry name" value="LEUCINE--TRNA LIGASE, MITOCHONDRIAL"/>
    <property type="match status" value="1"/>
</dbReference>
<dbReference type="SUPFAM" id="SSF47323">
    <property type="entry name" value="Anticodon-binding domain of a subclass of class I aminoacyl-tRNA synthetases"/>
    <property type="match status" value="1"/>
</dbReference>
<dbReference type="OrthoDB" id="9810365at2"/>
<evidence type="ECO:0000256" key="8">
    <source>
        <dbReference type="ARBA" id="ARBA00047469"/>
    </source>
</evidence>
<dbReference type="GO" id="GO:0005524">
    <property type="term" value="F:ATP binding"/>
    <property type="evidence" value="ECO:0007669"/>
    <property type="project" value="UniProtKB-UniRule"/>
</dbReference>
<feature type="binding site" evidence="9">
    <location>
        <position position="756"/>
    </location>
    <ligand>
        <name>ATP</name>
        <dbReference type="ChEBI" id="CHEBI:30616"/>
    </ligand>
</feature>
<evidence type="ECO:0000259" key="11">
    <source>
        <dbReference type="Pfam" id="PF08264"/>
    </source>
</evidence>
<dbReference type="InterPro" id="IPR013155">
    <property type="entry name" value="M/V/L/I-tRNA-synth_anticd-bd"/>
</dbReference>
<gene>
    <name evidence="9" type="primary">leuS</name>
    <name evidence="14" type="ORF">C7447_101591</name>
</gene>
<dbReference type="FunFam" id="1.10.730.10:FF:000011">
    <property type="entry name" value="Leucine--tRNA ligase chloroplastic/mitochondrial"/>
    <property type="match status" value="1"/>
</dbReference>
<dbReference type="GO" id="GO:0004823">
    <property type="term" value="F:leucine-tRNA ligase activity"/>
    <property type="evidence" value="ECO:0007669"/>
    <property type="project" value="UniProtKB-UniRule"/>
</dbReference>
<evidence type="ECO:0000256" key="1">
    <source>
        <dbReference type="ARBA" id="ARBA00005594"/>
    </source>
</evidence>
<sequence>MQYNHQEIEKKWQEYWAKNQTFKASNTSDKPKYFVLDMFPYPSGAGLHVGHPLGYIASDIYARYKRHKGFNVLHPQGYDSFGLPAEQYAIQTGQHPAITTETNIKTYRKQLDKIGFSFDWSREVRTSNPDYYKWTQWIFIQLFNSWYNKDTDKAEDISTLISKFEAEGNANVNAVADENIEAFSADEWKGFSPTKQQEILLQYRLTFLSDTEVNWCPALGTVLANDEIVNGVSERGGHPVVRKKMTQWSMRISAYAQRLLDGLQNIDWPQPLKDSQTNWIGRSQGAMVSFDVDGHDAKIDVFTTRPDTIFGVSFMTLAPEHDLVAKITTAEQKEVVEAYVEATAKRSERERMADVKTISGVFTGAYALHPFTGEKVQIWIGDYVLASYGTGAVMAVPCGDERDYAFAKHFGIEIPNIFEGVDISEEANSVKEGVKLANSDFLNGLNYKKGMKTVIYEMEKRGFGYGKINYRLRDAVFSRQRYWGEPFPVYYKDGMPQMIDAKHLPIVLPEVEKYLPTEDGKPPLGNAEVWAWDITKNEVVSNDLIDNETVFPLELNTMPGWAGSSWYFNRYMDPTNSEEFASKEALEYWKDVDLYIGGSEHATGHLLYARFWQKFLFDKGVLPVDEFAKKLINQGMILGTSAFVYKFIHNIKGIPQVFISNDLVDKGRIEKDEYHKIPDYESQFFKIIDKYLGKRDKPEVFHGEVKVHTDVSFVNASDEMDTEAFKNWRPEFKDAEFIYEEDGTFKVSREVEKMSKSKYNVVNPDLICEEYGADSLRLFEMFLGPLEQTKPWKTSGISGVYSFLKKLWKLYHNGDNFEVSDAEPTKDELKTLHKTIKKVEEDIENFSFNTSVSTFMIAVNELSALKCNKRVILEPLLVLVSPYAPHIAEELWDKLGYKESISIADFPKFDEKHLVESAKNYPVSFNGKTRFTLELPLDLSKEEIEKIVMADERTQAQLQGRTPKKVIIVPGKIINLVG</sequence>
<dbReference type="PANTHER" id="PTHR43740">
    <property type="entry name" value="LEUCYL-TRNA SYNTHETASE"/>
    <property type="match status" value="1"/>
</dbReference>
<keyword evidence="2 9" id="KW-0963">Cytoplasm</keyword>
<dbReference type="SUPFAM" id="SSF50677">
    <property type="entry name" value="ValRS/IleRS/LeuRS editing domain"/>
    <property type="match status" value="1"/>
</dbReference>
<evidence type="ECO:0000259" key="13">
    <source>
        <dbReference type="Pfam" id="PF13603"/>
    </source>
</evidence>
<evidence type="ECO:0000256" key="10">
    <source>
        <dbReference type="RuleBase" id="RU363039"/>
    </source>
</evidence>
<keyword evidence="15" id="KW-1185">Reference proteome</keyword>
<comment type="subcellular location">
    <subcellularLocation>
        <location evidence="9">Cytoplasm</location>
    </subcellularLocation>
</comment>
<dbReference type="InterPro" id="IPR009008">
    <property type="entry name" value="Val/Leu/Ile-tRNA-synth_edit"/>
</dbReference>
<feature type="short sequence motif" description="'KMSKS' region" evidence="9">
    <location>
        <begin position="753"/>
        <end position="757"/>
    </location>
</feature>
<evidence type="ECO:0000256" key="4">
    <source>
        <dbReference type="ARBA" id="ARBA00022741"/>
    </source>
</evidence>
<dbReference type="Gene3D" id="1.10.730.10">
    <property type="entry name" value="Isoleucyl-tRNA Synthetase, Domain 1"/>
    <property type="match status" value="1"/>
</dbReference>
<dbReference type="RefSeq" id="WP_148868675.1">
    <property type="nucleotide sequence ID" value="NZ_VNIA01000001.1"/>
</dbReference>
<keyword evidence="7 9" id="KW-0030">Aminoacyl-tRNA synthetase</keyword>
<keyword evidence="5 9" id="KW-0067">ATP-binding</keyword>
<dbReference type="CDD" id="cd07958">
    <property type="entry name" value="Anticodon_Ia_Leu_BEm"/>
    <property type="match status" value="1"/>
</dbReference>
<evidence type="ECO:0000256" key="7">
    <source>
        <dbReference type="ARBA" id="ARBA00023146"/>
    </source>
</evidence>
<comment type="similarity">
    <text evidence="1 9 10">Belongs to the class-I aminoacyl-tRNA synthetase family.</text>
</comment>
<evidence type="ECO:0000313" key="14">
    <source>
        <dbReference type="EMBL" id="TYP99983.1"/>
    </source>
</evidence>
<keyword evidence="4 9" id="KW-0547">Nucleotide-binding</keyword>
<evidence type="ECO:0000256" key="6">
    <source>
        <dbReference type="ARBA" id="ARBA00022917"/>
    </source>
</evidence>
<dbReference type="HAMAP" id="MF_00049_B">
    <property type="entry name" value="Leu_tRNA_synth_B"/>
    <property type="match status" value="1"/>
</dbReference>
<keyword evidence="6 9" id="KW-0648">Protein biosynthesis</keyword>
<proteinExistence type="inferred from homology"/>
<dbReference type="SUPFAM" id="SSF52374">
    <property type="entry name" value="Nucleotidylyl transferase"/>
    <property type="match status" value="1"/>
</dbReference>
<dbReference type="EMBL" id="VNIA01000001">
    <property type="protein sequence ID" value="TYP99983.1"/>
    <property type="molecule type" value="Genomic_DNA"/>
</dbReference>
<dbReference type="InterPro" id="IPR025709">
    <property type="entry name" value="Leu_tRNA-synth_edit"/>
</dbReference>
<feature type="domain" description="Methionyl/Leucyl tRNA synthetase" evidence="12">
    <location>
        <begin position="39"/>
        <end position="144"/>
    </location>
</feature>
<dbReference type="PRINTS" id="PR00985">
    <property type="entry name" value="TRNASYNTHLEU"/>
</dbReference>
<accession>A0A5S5DVM9</accession>
<dbReference type="InterPro" id="IPR001412">
    <property type="entry name" value="aa-tRNA-synth_I_CS"/>
</dbReference>
<feature type="domain" description="Methionyl/Valyl/Leucyl/Isoleucyl-tRNA synthetase anticodon-binding" evidence="11">
    <location>
        <begin position="829"/>
        <end position="942"/>
    </location>
</feature>
<comment type="caution">
    <text evidence="9">Lacks conserved residue(s) required for the propagation of feature annotation.</text>
</comment>
<evidence type="ECO:0000256" key="2">
    <source>
        <dbReference type="ARBA" id="ARBA00022490"/>
    </source>
</evidence>
<evidence type="ECO:0000256" key="5">
    <source>
        <dbReference type="ARBA" id="ARBA00022840"/>
    </source>
</evidence>
<dbReference type="InterPro" id="IPR015413">
    <property type="entry name" value="Methionyl/Leucyl_tRNA_Synth"/>
</dbReference>
<dbReference type="Pfam" id="PF09334">
    <property type="entry name" value="tRNA-synt_1g"/>
    <property type="match status" value="1"/>
</dbReference>